<dbReference type="PROSITE" id="PS50126">
    <property type="entry name" value="S1"/>
    <property type="match status" value="1"/>
</dbReference>
<dbReference type="Gene3D" id="2.40.50.140">
    <property type="entry name" value="Nucleic acid-binding proteins"/>
    <property type="match status" value="1"/>
</dbReference>
<dbReference type="Pfam" id="PF14639">
    <property type="entry name" value="YqgF"/>
    <property type="match status" value="1"/>
</dbReference>
<dbReference type="InterPro" id="IPR003029">
    <property type="entry name" value="S1_domain"/>
</dbReference>
<name>E9HCZ0_DAPPU</name>
<sequence>MKPHVIAVSAESREATMLVKDLRAITAQLVEDNQWPLINIELVDTKVFAFSTRAETEFREYPQLLREAISFARRLQILINCAGLIKIDTNSLADSAKSSVEVLDGSRVHPESYDWACQMAVAALKYDDEDVNPDGAVEQILEAPERLKTFFIDKLVLATVTDIKRRKPNRQELNRAKFKQKRNYWLVAMPVLSNDFTDLSKVWIHLDAGSCSGQVIGVHIRFENGLSGFLPMKCLSDSEVKTPEERFRPGQTIHCRISYATMDRLEVESSPDFPCLLLSRPDQTNTIPSIVWPLR</sequence>
<dbReference type="SUPFAM" id="SSF50249">
    <property type="entry name" value="Nucleic acid-binding proteins"/>
    <property type="match status" value="1"/>
</dbReference>
<keyword evidence="3" id="KW-1185">Reference proteome</keyword>
<dbReference type="InterPro" id="IPR041692">
    <property type="entry name" value="HHH_9"/>
</dbReference>
<dbReference type="OrthoDB" id="412781at2759"/>
<dbReference type="eggNOG" id="KOG1856">
    <property type="taxonomic scope" value="Eukaryota"/>
</dbReference>
<evidence type="ECO:0000259" key="1">
    <source>
        <dbReference type="PROSITE" id="PS50126"/>
    </source>
</evidence>
<evidence type="ECO:0000313" key="2">
    <source>
        <dbReference type="EMBL" id="EFX70437.1"/>
    </source>
</evidence>
<dbReference type="EMBL" id="GL732621">
    <property type="protein sequence ID" value="EFX70437.1"/>
    <property type="molecule type" value="Genomic_DNA"/>
</dbReference>
<dbReference type="GO" id="GO:0003676">
    <property type="term" value="F:nucleic acid binding"/>
    <property type="evidence" value="ECO:0007669"/>
    <property type="project" value="InterPro"/>
</dbReference>
<dbReference type="InterPro" id="IPR037027">
    <property type="entry name" value="YqgF/RNaseH-like_dom_sf"/>
</dbReference>
<dbReference type="InterPro" id="IPR028231">
    <property type="entry name" value="Spt6_YqgF"/>
</dbReference>
<dbReference type="PANTHER" id="PTHR10145">
    <property type="entry name" value="TRANSCRIPTION ELONGATION FACTOR SPT6"/>
    <property type="match status" value="1"/>
</dbReference>
<dbReference type="InterPro" id="IPR012340">
    <property type="entry name" value="NA-bd_OB-fold"/>
</dbReference>
<dbReference type="PANTHER" id="PTHR10145:SF6">
    <property type="entry name" value="TRANSCRIPTION ELONGATION FACTOR SPT6"/>
    <property type="match status" value="1"/>
</dbReference>
<dbReference type="Pfam" id="PF17674">
    <property type="entry name" value="HHH_9"/>
    <property type="match status" value="1"/>
</dbReference>
<dbReference type="Pfam" id="PF23459">
    <property type="entry name" value="S1_RRP5"/>
    <property type="match status" value="1"/>
</dbReference>
<dbReference type="Proteomes" id="UP000000305">
    <property type="component" value="Unassembled WGS sequence"/>
</dbReference>
<dbReference type="KEGG" id="dpx:DAPPUDRAFT_257168"/>
<dbReference type="STRING" id="6669.E9HCZ0"/>
<dbReference type="SUPFAM" id="SSF53098">
    <property type="entry name" value="Ribonuclease H-like"/>
    <property type="match status" value="1"/>
</dbReference>
<proteinExistence type="predicted"/>
<dbReference type="InterPro" id="IPR057302">
    <property type="entry name" value="Rrp5_S1"/>
</dbReference>
<dbReference type="AlphaFoldDB" id="E9HCZ0"/>
<accession>E9HCZ0</accession>
<dbReference type="InterPro" id="IPR012337">
    <property type="entry name" value="RNaseH-like_sf"/>
</dbReference>
<dbReference type="InterPro" id="IPR017072">
    <property type="entry name" value="TF_Spt6"/>
</dbReference>
<gene>
    <name evidence="2" type="ORF">DAPPUDRAFT_257168</name>
</gene>
<dbReference type="GO" id="GO:0140673">
    <property type="term" value="P:transcription elongation-coupled chromatin remodeling"/>
    <property type="evidence" value="ECO:0007669"/>
    <property type="project" value="InterPro"/>
</dbReference>
<dbReference type="Gene3D" id="1.10.10.2740">
    <property type="entry name" value="Spt6, Death-like domain"/>
    <property type="match status" value="1"/>
</dbReference>
<dbReference type="HOGENOM" id="CLU_944186_0_0_1"/>
<reference evidence="2 3" key="1">
    <citation type="journal article" date="2011" name="Science">
        <title>The ecoresponsive genome of Daphnia pulex.</title>
        <authorList>
            <person name="Colbourne J.K."/>
            <person name="Pfrender M.E."/>
            <person name="Gilbert D."/>
            <person name="Thomas W.K."/>
            <person name="Tucker A."/>
            <person name="Oakley T.H."/>
            <person name="Tokishita S."/>
            <person name="Aerts A."/>
            <person name="Arnold G.J."/>
            <person name="Basu M.K."/>
            <person name="Bauer D.J."/>
            <person name="Caceres C.E."/>
            <person name="Carmel L."/>
            <person name="Casola C."/>
            <person name="Choi J.H."/>
            <person name="Detter J.C."/>
            <person name="Dong Q."/>
            <person name="Dusheyko S."/>
            <person name="Eads B.D."/>
            <person name="Frohlich T."/>
            <person name="Geiler-Samerotte K.A."/>
            <person name="Gerlach D."/>
            <person name="Hatcher P."/>
            <person name="Jogdeo S."/>
            <person name="Krijgsveld J."/>
            <person name="Kriventseva E.V."/>
            <person name="Kultz D."/>
            <person name="Laforsch C."/>
            <person name="Lindquist E."/>
            <person name="Lopez J."/>
            <person name="Manak J.R."/>
            <person name="Muller J."/>
            <person name="Pangilinan J."/>
            <person name="Patwardhan R.P."/>
            <person name="Pitluck S."/>
            <person name="Pritham E.J."/>
            <person name="Rechtsteiner A."/>
            <person name="Rho M."/>
            <person name="Rogozin I.B."/>
            <person name="Sakarya O."/>
            <person name="Salamov A."/>
            <person name="Schaack S."/>
            <person name="Shapiro H."/>
            <person name="Shiga Y."/>
            <person name="Skalitzky C."/>
            <person name="Smith Z."/>
            <person name="Souvorov A."/>
            <person name="Sung W."/>
            <person name="Tang Z."/>
            <person name="Tsuchiya D."/>
            <person name="Tu H."/>
            <person name="Vos H."/>
            <person name="Wang M."/>
            <person name="Wolf Y.I."/>
            <person name="Yamagata H."/>
            <person name="Yamada T."/>
            <person name="Ye Y."/>
            <person name="Shaw J.R."/>
            <person name="Andrews J."/>
            <person name="Crease T.J."/>
            <person name="Tang H."/>
            <person name="Lucas S.M."/>
            <person name="Robertson H.M."/>
            <person name="Bork P."/>
            <person name="Koonin E.V."/>
            <person name="Zdobnov E.M."/>
            <person name="Grigoriev I.V."/>
            <person name="Lynch M."/>
            <person name="Boore J.L."/>
        </authorList>
    </citation>
    <scope>NUCLEOTIDE SEQUENCE [LARGE SCALE GENOMIC DNA]</scope>
</reference>
<dbReference type="InterPro" id="IPR042066">
    <property type="entry name" value="Spt6_death-like"/>
</dbReference>
<feature type="domain" description="S1 motif" evidence="1">
    <location>
        <begin position="217"/>
        <end position="272"/>
    </location>
</feature>
<dbReference type="PhylomeDB" id="E9HCZ0"/>
<protein>
    <recommendedName>
        <fullName evidence="1">S1 motif domain-containing protein</fullName>
    </recommendedName>
</protein>
<organism evidence="2 3">
    <name type="scientific">Daphnia pulex</name>
    <name type="common">Water flea</name>
    <dbReference type="NCBI Taxonomy" id="6669"/>
    <lineage>
        <taxon>Eukaryota</taxon>
        <taxon>Metazoa</taxon>
        <taxon>Ecdysozoa</taxon>
        <taxon>Arthropoda</taxon>
        <taxon>Crustacea</taxon>
        <taxon>Branchiopoda</taxon>
        <taxon>Diplostraca</taxon>
        <taxon>Cladocera</taxon>
        <taxon>Anomopoda</taxon>
        <taxon>Daphniidae</taxon>
        <taxon>Daphnia</taxon>
    </lineage>
</organism>
<dbReference type="InParanoid" id="E9HCZ0"/>
<dbReference type="Gene3D" id="3.30.420.140">
    <property type="entry name" value="YqgF/RNase H-like domain"/>
    <property type="match status" value="1"/>
</dbReference>
<evidence type="ECO:0000313" key="3">
    <source>
        <dbReference type="Proteomes" id="UP000000305"/>
    </source>
</evidence>